<sequence length="167" mass="18886">MLTIVFHVADTAAQGHKYLMLERGHSLKKIRIYPGSTLRFKFEGDKRFYSGKIKDLRGDMIIFENSIIKVQEIAGIDISEFKKQPPLLYGFAKKLPVAGAGYFLIDQFNRSVVNGQSLHIDRKVLRTSAIMVGVGLLLGFTVKNNVKIRGRNRLRIVNLLPEANNKN</sequence>
<keyword evidence="1" id="KW-1133">Transmembrane helix</keyword>
<keyword evidence="1" id="KW-0812">Transmembrane</keyword>
<feature type="transmembrane region" description="Helical" evidence="1">
    <location>
        <begin position="125"/>
        <end position="146"/>
    </location>
</feature>
<dbReference type="EMBL" id="JAUJEB010000001">
    <property type="protein sequence ID" value="MDN5211222.1"/>
    <property type="molecule type" value="Genomic_DNA"/>
</dbReference>
<evidence type="ECO:0000256" key="1">
    <source>
        <dbReference type="SAM" id="Phobius"/>
    </source>
</evidence>
<organism evidence="2 3">
    <name type="scientific">Agaribacillus aureus</name>
    <dbReference type="NCBI Taxonomy" id="3051825"/>
    <lineage>
        <taxon>Bacteria</taxon>
        <taxon>Pseudomonadati</taxon>
        <taxon>Bacteroidota</taxon>
        <taxon>Cytophagia</taxon>
        <taxon>Cytophagales</taxon>
        <taxon>Splendidivirgaceae</taxon>
        <taxon>Agaribacillus</taxon>
    </lineage>
</organism>
<name>A0ABT8L0F9_9BACT</name>
<protein>
    <submittedName>
        <fullName evidence="2">Uncharacterized protein</fullName>
    </submittedName>
</protein>
<dbReference type="Proteomes" id="UP001172083">
    <property type="component" value="Unassembled WGS sequence"/>
</dbReference>
<keyword evidence="3" id="KW-1185">Reference proteome</keyword>
<keyword evidence="1" id="KW-0472">Membrane</keyword>
<accession>A0ABT8L0F9</accession>
<gene>
    <name evidence="2" type="ORF">QQ020_04145</name>
</gene>
<proteinExistence type="predicted"/>
<comment type="caution">
    <text evidence="2">The sequence shown here is derived from an EMBL/GenBank/DDBJ whole genome shotgun (WGS) entry which is preliminary data.</text>
</comment>
<reference evidence="2" key="1">
    <citation type="submission" date="2023-06" db="EMBL/GenBank/DDBJ databases">
        <title>Genomic of Agaribacillus aureum.</title>
        <authorList>
            <person name="Wang G."/>
        </authorList>
    </citation>
    <scope>NUCLEOTIDE SEQUENCE</scope>
    <source>
        <strain evidence="2">BMA12</strain>
    </source>
</reference>
<evidence type="ECO:0000313" key="3">
    <source>
        <dbReference type="Proteomes" id="UP001172083"/>
    </source>
</evidence>
<dbReference type="RefSeq" id="WP_346756557.1">
    <property type="nucleotide sequence ID" value="NZ_JAUJEB010000001.1"/>
</dbReference>
<evidence type="ECO:0000313" key="2">
    <source>
        <dbReference type="EMBL" id="MDN5211222.1"/>
    </source>
</evidence>